<accession>A0ACA9P5Z4</accession>
<protein>
    <submittedName>
        <fullName evidence="1">13055_t:CDS:1</fullName>
    </submittedName>
</protein>
<dbReference type="EMBL" id="CAJVPU010024510">
    <property type="protein sequence ID" value="CAG8692655.1"/>
    <property type="molecule type" value="Genomic_DNA"/>
</dbReference>
<keyword evidence="2" id="KW-1185">Reference proteome</keyword>
<proteinExistence type="predicted"/>
<gene>
    <name evidence="1" type="ORF">DHETER_LOCUS11334</name>
</gene>
<organism evidence="1 2">
    <name type="scientific">Dentiscutata heterogama</name>
    <dbReference type="NCBI Taxonomy" id="1316150"/>
    <lineage>
        <taxon>Eukaryota</taxon>
        <taxon>Fungi</taxon>
        <taxon>Fungi incertae sedis</taxon>
        <taxon>Mucoromycota</taxon>
        <taxon>Glomeromycotina</taxon>
        <taxon>Glomeromycetes</taxon>
        <taxon>Diversisporales</taxon>
        <taxon>Gigasporaceae</taxon>
        <taxon>Dentiscutata</taxon>
    </lineage>
</organism>
<evidence type="ECO:0000313" key="2">
    <source>
        <dbReference type="Proteomes" id="UP000789702"/>
    </source>
</evidence>
<evidence type="ECO:0000313" key="1">
    <source>
        <dbReference type="EMBL" id="CAG8692655.1"/>
    </source>
</evidence>
<name>A0ACA9P5Z4_9GLOM</name>
<feature type="non-terminal residue" evidence="1">
    <location>
        <position position="1"/>
    </location>
</feature>
<dbReference type="Proteomes" id="UP000789702">
    <property type="component" value="Unassembled WGS sequence"/>
</dbReference>
<comment type="caution">
    <text evidence="1">The sequence shown here is derived from an EMBL/GenBank/DDBJ whole genome shotgun (WGS) entry which is preliminary data.</text>
</comment>
<sequence length="43" mass="4881">AHYYYSSWKLSFLSEQTTSMANNTSILKLVVQCGTVGEDHTRN</sequence>
<reference evidence="1" key="1">
    <citation type="submission" date="2021-06" db="EMBL/GenBank/DDBJ databases">
        <authorList>
            <person name="Kallberg Y."/>
            <person name="Tangrot J."/>
            <person name="Rosling A."/>
        </authorList>
    </citation>
    <scope>NUCLEOTIDE SEQUENCE</scope>
    <source>
        <strain evidence="1">IL203A</strain>
    </source>
</reference>